<sequence>MSTTYGVSITAIGVSAKVSAPNTRSTARRAGDAPTARSPSATAAHVERCRPAGTAGTCRIARTSAADNANVTASAANDTQYVCMTATSTPANAVPASSAVTVTVWMRELARTCSSSGTMTCVSAARAGSKKVPATACRNAIA</sequence>
<dbReference type="AlphaFoldDB" id="A0A1G9UEM8"/>
<accession>A0A1G9UEM8</accession>
<name>A0A1G9UEM8_9ACTN</name>
<keyword evidence="3" id="KW-1185">Reference proteome</keyword>
<protein>
    <submittedName>
        <fullName evidence="2">Uncharacterized protein</fullName>
    </submittedName>
</protein>
<feature type="compositionally biased region" description="Low complexity" evidence="1">
    <location>
        <begin position="33"/>
        <end position="44"/>
    </location>
</feature>
<dbReference type="Proteomes" id="UP000199202">
    <property type="component" value="Unassembled WGS sequence"/>
</dbReference>
<feature type="region of interest" description="Disordered" evidence="1">
    <location>
        <begin position="18"/>
        <end position="48"/>
    </location>
</feature>
<evidence type="ECO:0000256" key="1">
    <source>
        <dbReference type="SAM" id="MobiDB-lite"/>
    </source>
</evidence>
<evidence type="ECO:0000313" key="2">
    <source>
        <dbReference type="EMBL" id="SDM58400.1"/>
    </source>
</evidence>
<dbReference type="EMBL" id="FNDJ01000048">
    <property type="protein sequence ID" value="SDM58400.1"/>
    <property type="molecule type" value="Genomic_DNA"/>
</dbReference>
<evidence type="ECO:0000313" key="3">
    <source>
        <dbReference type="Proteomes" id="UP000199202"/>
    </source>
</evidence>
<reference evidence="2 3" key="1">
    <citation type="submission" date="2016-10" db="EMBL/GenBank/DDBJ databases">
        <authorList>
            <person name="de Groot N.N."/>
        </authorList>
    </citation>
    <scope>NUCLEOTIDE SEQUENCE [LARGE SCALE GENOMIC DNA]</scope>
    <source>
        <strain evidence="2 3">CGMCC 4.6533</strain>
    </source>
</reference>
<gene>
    <name evidence="2" type="ORF">SAMN05421869_14827</name>
</gene>
<proteinExistence type="predicted"/>
<organism evidence="2 3">
    <name type="scientific">Nonomuraea jiangxiensis</name>
    <dbReference type="NCBI Taxonomy" id="633440"/>
    <lineage>
        <taxon>Bacteria</taxon>
        <taxon>Bacillati</taxon>
        <taxon>Actinomycetota</taxon>
        <taxon>Actinomycetes</taxon>
        <taxon>Streptosporangiales</taxon>
        <taxon>Streptosporangiaceae</taxon>
        <taxon>Nonomuraea</taxon>
    </lineage>
</organism>